<evidence type="ECO:0000256" key="3">
    <source>
        <dbReference type="ARBA" id="ARBA00022989"/>
    </source>
</evidence>
<dbReference type="EMBL" id="JAWDIU010000004">
    <property type="protein sequence ID" value="MDU0327532.1"/>
    <property type="molecule type" value="Genomic_DNA"/>
</dbReference>
<reference evidence="7 8" key="1">
    <citation type="submission" date="2023-09" db="EMBL/GenBank/DDBJ databases">
        <title>Microbacterium fusihabitans sp. nov., Microbacterium phycihabitans sp. nov., and Microbacterium cervinum sp. nov., isolated from dried seaweeds of beach.</title>
        <authorList>
            <person name="Lee S.D."/>
        </authorList>
    </citation>
    <scope>NUCLEOTIDE SEQUENCE [LARGE SCALE GENOMIC DNA]</scope>
    <source>
        <strain evidence="7 8">KSW2-21</strain>
    </source>
</reference>
<feature type="transmembrane region" description="Helical" evidence="5">
    <location>
        <begin position="53"/>
        <end position="72"/>
    </location>
</feature>
<dbReference type="RefSeq" id="WP_316001618.1">
    <property type="nucleotide sequence ID" value="NZ_JAWDIU010000004.1"/>
</dbReference>
<feature type="transmembrane region" description="Helical" evidence="5">
    <location>
        <begin position="128"/>
        <end position="148"/>
    </location>
</feature>
<feature type="transmembrane region" description="Helical" evidence="5">
    <location>
        <begin position="154"/>
        <end position="180"/>
    </location>
</feature>
<feature type="transmembrane region" description="Helical" evidence="5">
    <location>
        <begin position="78"/>
        <end position="96"/>
    </location>
</feature>
<evidence type="ECO:0000256" key="4">
    <source>
        <dbReference type="ARBA" id="ARBA00023136"/>
    </source>
</evidence>
<protein>
    <submittedName>
        <fullName evidence="7">MauE/DoxX family redox-associated membrane protein</fullName>
    </submittedName>
</protein>
<organism evidence="7 8">
    <name type="scientific">Microbacterium algihabitans</name>
    <dbReference type="NCBI Taxonomy" id="3075992"/>
    <lineage>
        <taxon>Bacteria</taxon>
        <taxon>Bacillati</taxon>
        <taxon>Actinomycetota</taxon>
        <taxon>Actinomycetes</taxon>
        <taxon>Micrococcales</taxon>
        <taxon>Microbacteriaceae</taxon>
        <taxon>Microbacterium</taxon>
    </lineage>
</organism>
<sequence>MTPSTSALAPVILALVCIAAPALATSGIAKLVALDDAPRTLSALRLPQRAARASVAAVSVVEIVLGVALAIGDGFVRVAAAGAVVVLLAAFTVVVTRAVERGSAEDCGCFGRWADTPVSAALVRRNGVFTLGALVMAGAASAASAAGVPSAVTLLVVAPVASALTLGASVALVVAGFVAARAGRRGGLPSPDILNHRPPLLRADGLVIDVVTEAVRGRAQLLLFTQPLCGKCERAAAVLDRHHDALAGFMDARIVYAVGPGLDWNAPARQADGPRTGAALDLGGALAQALDLGSQRPVAVLIATSGHPVLPYAVGEEEIEGLVDALVGSRA</sequence>
<evidence type="ECO:0000256" key="2">
    <source>
        <dbReference type="ARBA" id="ARBA00022692"/>
    </source>
</evidence>
<dbReference type="Proteomes" id="UP001256673">
    <property type="component" value="Unassembled WGS sequence"/>
</dbReference>
<feature type="domain" description="Methylamine utilisation protein MauE" evidence="6">
    <location>
        <begin position="13"/>
        <end position="136"/>
    </location>
</feature>
<comment type="subcellular location">
    <subcellularLocation>
        <location evidence="1">Membrane</location>
        <topology evidence="1">Multi-pass membrane protein</topology>
    </subcellularLocation>
</comment>
<keyword evidence="3 5" id="KW-1133">Transmembrane helix</keyword>
<evidence type="ECO:0000313" key="7">
    <source>
        <dbReference type="EMBL" id="MDU0327532.1"/>
    </source>
</evidence>
<evidence type="ECO:0000256" key="5">
    <source>
        <dbReference type="SAM" id="Phobius"/>
    </source>
</evidence>
<evidence type="ECO:0000256" key="1">
    <source>
        <dbReference type="ARBA" id="ARBA00004141"/>
    </source>
</evidence>
<dbReference type="InterPro" id="IPR009908">
    <property type="entry name" value="Methylamine_util_MauE"/>
</dbReference>
<gene>
    <name evidence="7" type="ORF">RWH43_12270</name>
</gene>
<evidence type="ECO:0000259" key="6">
    <source>
        <dbReference type="Pfam" id="PF07291"/>
    </source>
</evidence>
<keyword evidence="4 5" id="KW-0472">Membrane</keyword>
<proteinExistence type="predicted"/>
<comment type="caution">
    <text evidence="7">The sequence shown here is derived from an EMBL/GenBank/DDBJ whole genome shotgun (WGS) entry which is preliminary data.</text>
</comment>
<name>A0ABU3RXC7_9MICO</name>
<accession>A0ABU3RXC7</accession>
<feature type="transmembrane region" description="Helical" evidence="5">
    <location>
        <begin position="12"/>
        <end position="33"/>
    </location>
</feature>
<dbReference type="Pfam" id="PF07291">
    <property type="entry name" value="MauE"/>
    <property type="match status" value="1"/>
</dbReference>
<keyword evidence="2 5" id="KW-0812">Transmembrane</keyword>
<keyword evidence="8" id="KW-1185">Reference proteome</keyword>
<evidence type="ECO:0000313" key="8">
    <source>
        <dbReference type="Proteomes" id="UP001256673"/>
    </source>
</evidence>